<name>A0A4Y3QWM0_STRCI</name>
<gene>
    <name evidence="1" type="ORF">SCA03_21920</name>
</gene>
<comment type="caution">
    <text evidence="1">The sequence shown here is derived from an EMBL/GenBank/DDBJ whole genome shotgun (WGS) entry which is preliminary data.</text>
</comment>
<dbReference type="OrthoDB" id="1493813at2"/>
<sequence>MTHPTPLPDLTRPDAGTLLFSEWIVDTPERQQAAADALFDEWQGLATTLRPEAFLQLACFGSDDGRVLLSTALWTSDEEHLAFVREHRAAMVSRIDEALPGIERPGLVRFRRRHTVDGPAVPEPTGTVVVLRAEADTAEAAGGWADAMADALRATGGPGPAHILVSTQGRSVLVQAPAAPGAGRELPVPDGAAAAGVRVGPPRLHRLLGSVTGPRG</sequence>
<evidence type="ECO:0000313" key="1">
    <source>
        <dbReference type="EMBL" id="GEB49641.1"/>
    </source>
</evidence>
<keyword evidence="2" id="KW-1185">Reference proteome</keyword>
<dbReference type="AlphaFoldDB" id="A0A4Y3QWM0"/>
<proteinExistence type="predicted"/>
<accession>A0A4Y3QWM0</accession>
<evidence type="ECO:0000313" key="2">
    <source>
        <dbReference type="Proteomes" id="UP000319210"/>
    </source>
</evidence>
<reference evidence="1 2" key="1">
    <citation type="submission" date="2019-06" db="EMBL/GenBank/DDBJ databases">
        <title>Whole genome shotgun sequence of Streptomyces cacaoi subsp. cacaoi NBRC 12748.</title>
        <authorList>
            <person name="Hosoyama A."/>
            <person name="Uohara A."/>
            <person name="Ohji S."/>
            <person name="Ichikawa N."/>
        </authorList>
    </citation>
    <scope>NUCLEOTIDE SEQUENCE [LARGE SCALE GENOMIC DNA]</scope>
    <source>
        <strain evidence="1 2">NBRC 12748</strain>
    </source>
</reference>
<dbReference type="RefSeq" id="WP_086816326.1">
    <property type="nucleotide sequence ID" value="NZ_BJMM01000007.1"/>
</dbReference>
<keyword evidence="1" id="KW-0560">Oxidoreductase</keyword>
<dbReference type="EMBL" id="BJMM01000007">
    <property type="protein sequence ID" value="GEB49641.1"/>
    <property type="molecule type" value="Genomic_DNA"/>
</dbReference>
<protein>
    <submittedName>
        <fullName evidence="1">Antibiotic biosynthesis monooxygenase</fullName>
    </submittedName>
</protein>
<keyword evidence="1" id="KW-0503">Monooxygenase</keyword>
<organism evidence="1 2">
    <name type="scientific">Streptomyces cacaoi</name>
    <dbReference type="NCBI Taxonomy" id="1898"/>
    <lineage>
        <taxon>Bacteria</taxon>
        <taxon>Bacillati</taxon>
        <taxon>Actinomycetota</taxon>
        <taxon>Actinomycetes</taxon>
        <taxon>Kitasatosporales</taxon>
        <taxon>Streptomycetaceae</taxon>
        <taxon>Streptomyces</taxon>
    </lineage>
</organism>
<dbReference type="Proteomes" id="UP000319210">
    <property type="component" value="Unassembled WGS sequence"/>
</dbReference>
<dbReference type="Gene3D" id="3.30.70.100">
    <property type="match status" value="1"/>
</dbReference>
<dbReference type="GO" id="GO:0004497">
    <property type="term" value="F:monooxygenase activity"/>
    <property type="evidence" value="ECO:0007669"/>
    <property type="project" value="UniProtKB-KW"/>
</dbReference>